<accession>A0AAE4K3U5</accession>
<gene>
    <name evidence="1" type="ORF">RJN63_10830</name>
</gene>
<sequence>MDINTSWVSPPHTIGGLDHIGTQGPCIMAYSQLLPGITNVTDRARYYSFYPWVIWSYHKRELLLDDFEAFLEIYRKADCLFTMIAERHAQVVGDDAARHGPAMVGREQLNDAVRLINDGKSVRLSTYSTREESGKRYFANKLGGLGQYYAGTLTQLEILAVIKRPWLGYTHERGEIIAAAFDESVNGSAFWAAVDGDIVSAKTLDVLQDFCPCCMPQKHLERDALLDILFDRKSAFEAEGIQRRKSLALLLHWAGTMQDRAFSAVDEPTFRSAVYTETLADGTAWHVPPSLETTRLAWAYYVRNDLVSIAMQKTFAIALRALAMEATPPSSIEEFSSSLANLPVVSKALKQLEAKNFDALCIYLKSSAPALSDSLDDEHELAWANTRVYKERQQLDSEPAFLASVINVLALLHVRDDQDGLPYGPLNIRAEQLQDSPINLMSFRERCLRWRGIGLSAVLEDLICWVLETHLQVALRKLRQSSTATFRIHPSERGIEARGDIPIPAKTNPRVRQAIKILWDVGALAREPDGSGELQVTALGTHLFESSHG</sequence>
<dbReference type="EMBL" id="JAVRAA010000004">
    <property type="protein sequence ID" value="MDT0337322.1"/>
    <property type="molecule type" value="Genomic_DNA"/>
</dbReference>
<proteinExistence type="predicted"/>
<organism evidence="1">
    <name type="scientific">Herbaspirillum huttiense subsp. nephrolepidis</name>
    <dbReference type="NCBI Taxonomy" id="3075126"/>
    <lineage>
        <taxon>Bacteria</taxon>
        <taxon>Pseudomonadati</taxon>
        <taxon>Pseudomonadota</taxon>
        <taxon>Betaproteobacteria</taxon>
        <taxon>Burkholderiales</taxon>
        <taxon>Oxalobacteraceae</taxon>
        <taxon>Herbaspirillum</taxon>
    </lineage>
</organism>
<reference evidence="1" key="1">
    <citation type="submission" date="2023-02" db="EMBL/GenBank/DDBJ databases">
        <title>Description of Herbaspirillum huttiense subsp. nephrolepsisexaltata and Herbaspirillum huttiense subsp. lycopersicon.</title>
        <authorList>
            <person name="Poudel M."/>
            <person name="Sharma A."/>
            <person name="Goss E."/>
            <person name="Tapia J.H."/>
            <person name="Harmon C.M."/>
            <person name="Jones J.B."/>
        </authorList>
    </citation>
    <scope>NUCLEOTIDE SEQUENCE</scope>
    <source>
        <strain evidence="1">NC40101</strain>
    </source>
</reference>
<dbReference type="RefSeq" id="WP_310838384.1">
    <property type="nucleotide sequence ID" value="NZ_JAVLSM010000013.1"/>
</dbReference>
<protein>
    <submittedName>
        <fullName evidence="1">Uncharacterized protein</fullName>
    </submittedName>
</protein>
<evidence type="ECO:0000313" key="1">
    <source>
        <dbReference type="EMBL" id="MDT0337322.1"/>
    </source>
</evidence>
<dbReference type="AlphaFoldDB" id="A0AAE4K3U5"/>
<comment type="caution">
    <text evidence="1">The sequence shown here is derived from an EMBL/GenBank/DDBJ whole genome shotgun (WGS) entry which is preliminary data.</text>
</comment>
<name>A0AAE4K3U5_9BURK</name>